<evidence type="ECO:0000313" key="9">
    <source>
        <dbReference type="EMBL" id="SFJ51340.1"/>
    </source>
</evidence>
<dbReference type="EMBL" id="FOSB01000002">
    <property type="protein sequence ID" value="SFJ51340.1"/>
    <property type="molecule type" value="Genomic_DNA"/>
</dbReference>
<keyword evidence="10" id="KW-1185">Reference proteome</keyword>
<name>A0A1I3RZ71_HALDA</name>
<dbReference type="Proteomes" id="UP000183557">
    <property type="component" value="Unassembled WGS sequence"/>
</dbReference>
<reference evidence="10" key="1">
    <citation type="submission" date="2016-10" db="EMBL/GenBank/DDBJ databases">
        <authorList>
            <person name="Varghese N."/>
            <person name="Submissions S."/>
        </authorList>
    </citation>
    <scope>NUCLEOTIDE SEQUENCE [LARGE SCALE GENOMIC DNA]</scope>
    <source>
        <strain evidence="10">CGMCC 1.3704</strain>
    </source>
</reference>
<dbReference type="GO" id="GO:0016301">
    <property type="term" value="F:kinase activity"/>
    <property type="evidence" value="ECO:0007669"/>
    <property type="project" value="UniProtKB-KW"/>
</dbReference>
<keyword evidence="5" id="KW-0067">ATP-binding</keyword>
<proteinExistence type="inferred from homology"/>
<evidence type="ECO:0000256" key="3">
    <source>
        <dbReference type="ARBA" id="ARBA00022741"/>
    </source>
</evidence>
<evidence type="ECO:0000256" key="4">
    <source>
        <dbReference type="ARBA" id="ARBA00022777"/>
    </source>
</evidence>
<evidence type="ECO:0000256" key="5">
    <source>
        <dbReference type="ARBA" id="ARBA00022840"/>
    </source>
</evidence>
<organism evidence="9 10">
    <name type="scientific">Halobacillus dabanensis</name>
    <dbReference type="NCBI Taxonomy" id="240302"/>
    <lineage>
        <taxon>Bacteria</taxon>
        <taxon>Bacillati</taxon>
        <taxon>Bacillota</taxon>
        <taxon>Bacilli</taxon>
        <taxon>Bacillales</taxon>
        <taxon>Bacillaceae</taxon>
        <taxon>Halobacillus</taxon>
    </lineage>
</organism>
<dbReference type="Pfam" id="PF17042">
    <property type="entry name" value="NBD_C"/>
    <property type="match status" value="1"/>
</dbReference>
<evidence type="ECO:0000259" key="7">
    <source>
        <dbReference type="Pfam" id="PF07005"/>
    </source>
</evidence>
<dbReference type="AlphaFoldDB" id="A0A1I3RZ71"/>
<feature type="domain" description="Four-carbon acid sugar kinase N-terminal" evidence="7">
    <location>
        <begin position="2"/>
        <end position="225"/>
    </location>
</feature>
<dbReference type="OrthoDB" id="9778478at2"/>
<evidence type="ECO:0000313" key="10">
    <source>
        <dbReference type="Proteomes" id="UP000183557"/>
    </source>
</evidence>
<keyword evidence="6" id="KW-0119">Carbohydrate metabolism</keyword>
<dbReference type="RefSeq" id="WP_075035528.1">
    <property type="nucleotide sequence ID" value="NZ_FOSB01000002.1"/>
</dbReference>
<comment type="similarity">
    <text evidence="1">Belongs to the four-carbon acid sugar kinase family.</text>
</comment>
<evidence type="ECO:0000256" key="1">
    <source>
        <dbReference type="ARBA" id="ARBA00005715"/>
    </source>
</evidence>
<keyword evidence="4" id="KW-0418">Kinase</keyword>
<accession>A0A1I3RZ71</accession>
<gene>
    <name evidence="9" type="ORF">SAMN04487936_102465</name>
</gene>
<dbReference type="GO" id="GO:0005524">
    <property type="term" value="F:ATP binding"/>
    <property type="evidence" value="ECO:0007669"/>
    <property type="project" value="UniProtKB-KW"/>
</dbReference>
<dbReference type="SUPFAM" id="SSF142764">
    <property type="entry name" value="YgbK-like"/>
    <property type="match status" value="1"/>
</dbReference>
<keyword evidence="3" id="KW-0547">Nucleotide-binding</keyword>
<protein>
    <submittedName>
        <fullName evidence="9">Uncharacterized conserved protein YgbK, DUF1537 family</fullName>
    </submittedName>
</protein>
<keyword evidence="2" id="KW-0808">Transferase</keyword>
<dbReference type="Gene3D" id="3.40.50.10840">
    <property type="entry name" value="Putative sugar-binding, N-terminal domain"/>
    <property type="match status" value="1"/>
</dbReference>
<dbReference type="Gene3D" id="3.40.980.20">
    <property type="entry name" value="Four-carbon acid sugar kinase, nucleotide binding domain"/>
    <property type="match status" value="1"/>
</dbReference>
<feature type="domain" description="Four-carbon acid sugar kinase nucleotide binding" evidence="8">
    <location>
        <begin position="253"/>
        <end position="420"/>
    </location>
</feature>
<evidence type="ECO:0000256" key="6">
    <source>
        <dbReference type="ARBA" id="ARBA00023277"/>
    </source>
</evidence>
<evidence type="ECO:0000259" key="8">
    <source>
        <dbReference type="Pfam" id="PF17042"/>
    </source>
</evidence>
<dbReference type="InterPro" id="IPR042213">
    <property type="entry name" value="NBD_C_sf"/>
</dbReference>
<dbReference type="InterPro" id="IPR010737">
    <property type="entry name" value="4-carb_acid_sugar_kinase_N"/>
</dbReference>
<evidence type="ECO:0000256" key="2">
    <source>
        <dbReference type="ARBA" id="ARBA00022679"/>
    </source>
</evidence>
<dbReference type="InterPro" id="IPR031475">
    <property type="entry name" value="NBD_C"/>
</dbReference>
<dbReference type="Pfam" id="PF07005">
    <property type="entry name" value="SBD_N"/>
    <property type="match status" value="1"/>
</dbReference>
<dbReference type="InterPro" id="IPR037051">
    <property type="entry name" value="4-carb_acid_sugar_kinase_N_sf"/>
</dbReference>
<sequence>MIGVIADDITGANDIGIMFSSSGYETDVYSYSPTVIEEVHNHRPNVLIFDTDSRLDKAEAAYQKVFQATKLMEKAGADQFFNKTCSVFRGNIGAEFDAMLDALGEEFAIVVLGFPKNGRLTKKSVHYVHGIPLADSQFKQDPVHPMTESNLCSILRKQTDRKVGAIHEDIIQEGGERLKSEIQKVKASGDVNYLILDVTDQDDLKEIAYAVKDEKVLCGSSALGEEIPKVKSQNHTLGEDLAFPERIGQAGMLCTAGSLTPQTIDQVNYMRDKGYKTIEFDTLTFMKKDQPSSMIDELTEEIIGDIKSGSDVIFHSSQAYQKVQQTKEEGKRQGWDGTSISNLISERLAEVTLRVLEDTGQNRFIAAGGDTSAKICKALRVKGFRVWKEIQPGLPSCLSHKEPPYLFILKSGSFGTEDFFEQGFRHLASQEYIKGETK</sequence>